<evidence type="ECO:0000313" key="1">
    <source>
        <dbReference type="EMBL" id="KII62581.1"/>
    </source>
</evidence>
<sequence length="262" mass="30775">MPHVRFSNIRKLSSKDFDGYNLPECVLKSPHPEYKNLYPTKNPITGDKIPYYLTGRDRIDKTLKTEPPVYSESIQKIFDKKTRLTYKDTSKISAEVYFDDEGWEIVDNDQAQAARAIVPDIDLSNIRVKKSPFVVEPKKVRINPKFVCDKLSYFERMDRHSVFTSLQKKYCLTGVVNRSFLFEPLPNSNEISELSYQNPELKYKVWKSPMLRYDAMQNFEIFHRSIRSFRKNFLKFYSLNVKGSSLIYVSFKVCDLMVLLVV</sequence>
<evidence type="ECO:0000313" key="2">
    <source>
        <dbReference type="Proteomes" id="UP000031668"/>
    </source>
</evidence>
<accession>A0A0C2MLV5</accession>
<comment type="caution">
    <text evidence="1">The sequence shown here is derived from an EMBL/GenBank/DDBJ whole genome shotgun (WGS) entry which is preliminary data.</text>
</comment>
<dbReference type="Proteomes" id="UP000031668">
    <property type="component" value="Unassembled WGS sequence"/>
</dbReference>
<keyword evidence="2" id="KW-1185">Reference proteome</keyword>
<organism evidence="1 2">
    <name type="scientific">Thelohanellus kitauei</name>
    <name type="common">Myxosporean</name>
    <dbReference type="NCBI Taxonomy" id="669202"/>
    <lineage>
        <taxon>Eukaryota</taxon>
        <taxon>Metazoa</taxon>
        <taxon>Cnidaria</taxon>
        <taxon>Myxozoa</taxon>
        <taxon>Myxosporea</taxon>
        <taxon>Bivalvulida</taxon>
        <taxon>Platysporina</taxon>
        <taxon>Myxobolidae</taxon>
        <taxon>Thelohanellus</taxon>
    </lineage>
</organism>
<protein>
    <submittedName>
        <fullName evidence="1">Uncharacterized protein</fullName>
    </submittedName>
</protein>
<reference evidence="1 2" key="1">
    <citation type="journal article" date="2014" name="Genome Biol. Evol.">
        <title>The genome of the myxosporean Thelohanellus kitauei shows adaptations to nutrient acquisition within its fish host.</title>
        <authorList>
            <person name="Yang Y."/>
            <person name="Xiong J."/>
            <person name="Zhou Z."/>
            <person name="Huo F."/>
            <person name="Miao W."/>
            <person name="Ran C."/>
            <person name="Liu Y."/>
            <person name="Zhang J."/>
            <person name="Feng J."/>
            <person name="Wang M."/>
            <person name="Wang M."/>
            <person name="Wang L."/>
            <person name="Yao B."/>
        </authorList>
    </citation>
    <scope>NUCLEOTIDE SEQUENCE [LARGE SCALE GENOMIC DNA]</scope>
    <source>
        <strain evidence="1">Wuqing</strain>
    </source>
</reference>
<dbReference type="AlphaFoldDB" id="A0A0C2MLV5"/>
<proteinExistence type="predicted"/>
<gene>
    <name evidence="1" type="ORF">RF11_05213</name>
</gene>
<dbReference type="EMBL" id="JWZT01004937">
    <property type="protein sequence ID" value="KII62581.1"/>
    <property type="molecule type" value="Genomic_DNA"/>
</dbReference>
<name>A0A0C2MLV5_THEKT</name>